<keyword evidence="1" id="KW-0732">Signal</keyword>
<gene>
    <name evidence="4" type="primary">strc1</name>
</gene>
<keyword evidence="5" id="KW-1185">Reference proteome</keyword>
<dbReference type="OMA" id="LQGFCYS"/>
<dbReference type="PANTHER" id="PTHR23412:SF19">
    <property type="entry name" value="STEREOCILIN 1"/>
    <property type="match status" value="1"/>
</dbReference>
<dbReference type="GeneTree" id="ENSGT00950000182957"/>
<reference evidence="4" key="2">
    <citation type="submission" date="2025-08" db="UniProtKB">
        <authorList>
            <consortium name="Ensembl"/>
        </authorList>
    </citation>
    <scope>IDENTIFICATION</scope>
</reference>
<dbReference type="InterPro" id="IPR026664">
    <property type="entry name" value="Stereocilin-rel"/>
</dbReference>
<dbReference type="Proteomes" id="UP000472265">
    <property type="component" value="Chromosome 4"/>
</dbReference>
<protein>
    <submittedName>
        <fullName evidence="4">Stereocilin 1</fullName>
    </submittedName>
</protein>
<dbReference type="Pfam" id="PF21058">
    <property type="entry name" value="Stereocilin"/>
    <property type="match status" value="1"/>
</dbReference>
<evidence type="ECO:0000313" key="4">
    <source>
        <dbReference type="Ensembl" id="ENSSAUP00010022105.1"/>
    </source>
</evidence>
<sequence length="984" mass="108907">MVSVLFQTHLAKDGSLFPELAPLLAAATPSDIQALPSLQNNVNVMETINRNLQHMTPDQRRAFGLWFSKALPTSDIIRGHQSLIRDTGNLIAYLPFHNFQHLSPAQLLDGLDVLQRNSITSLKQEFIAHSVIGTYRNLTVQDFTRLGNISCLADPEDLLVYKDTEAFRVIRDTVMDCSREGLSLPSSLISSLLLNNTELKIPSSLSPGRLAEFAPLLPALGVPFLQDLTPSQMLDALPALSSVSFSPAQAAVIVDKMSSINSLTAPGQLQELGPLIVGMKTETLLLLTSDRLLSSLPAMAQHMPSLCSPQANAVSTKLWGFPEVVGWLDEVEPLLYCTPLLSVKPRTRPLVNITAAFTKPWNTQQAKAIFKEVLDAKPNLITQDFLSLGTVGQGVSCKVLQERLRADSSPSSVRRIVAFLRQQPRPLHTSLKKCVIEELYQFEFFSDLLKDLGAEIALSMPVSTIKKFPTDMIDTLRKMIILDQFLMLSRTKQELLVDKMVQRMGMYTGVFTEEEFRSLGIMAPFVVDEVFIQLDRRFFIDNLEFLRGLCYSSTKMDIVARILEEPAVFGPVKNWNQTTLSQVDRFLFFLPNNRLQEISLALMTVGRIEKLFMNQQQWERGDVGIHCSDENERRTIFEKQQFVLQFFLGFLKIHPTSPTPMIPTCEILHTTAPSAWTSSSLTSMSSSAFTNCLELIGRDPFLASYQRSQVLSRVKQMYGPVSSFSSSVISQLGGIATALSLEELSSLRLTERRSVAALGAVSAWTNRQLAALFTTILNSTKLSVSQFDSSMLEAMGYIVCGAKTTEIRLFNAVEFSKAVLWLGQLRLSCSEEQLLVLVELLTHSLAFGPISSWGTDVFIEIGVLAAGLPDIAMSALVKAQIEGITAEAISMIPPDKFAVVFDQRQISVFSYEQAAAVTNAQLAAMTDLQKRALAMVLTPWEDRPVDFRGKSLGLALSHSPLCLFLGLLMLLIALPCPDLILPGT</sequence>
<proteinExistence type="predicted"/>
<evidence type="ECO:0000313" key="5">
    <source>
        <dbReference type="Proteomes" id="UP000472265"/>
    </source>
</evidence>
<dbReference type="InterPro" id="IPR048992">
    <property type="entry name" value="Stereocilin_LRR"/>
</dbReference>
<dbReference type="PANTHER" id="PTHR23412">
    <property type="entry name" value="STEREOCILIN RELATED"/>
    <property type="match status" value="1"/>
</dbReference>
<organism evidence="4 5">
    <name type="scientific">Sparus aurata</name>
    <name type="common">Gilthead sea bream</name>
    <dbReference type="NCBI Taxonomy" id="8175"/>
    <lineage>
        <taxon>Eukaryota</taxon>
        <taxon>Metazoa</taxon>
        <taxon>Chordata</taxon>
        <taxon>Craniata</taxon>
        <taxon>Vertebrata</taxon>
        <taxon>Euteleostomi</taxon>
        <taxon>Actinopterygii</taxon>
        <taxon>Neopterygii</taxon>
        <taxon>Teleostei</taxon>
        <taxon>Neoteleostei</taxon>
        <taxon>Acanthomorphata</taxon>
        <taxon>Eupercaria</taxon>
        <taxon>Spariformes</taxon>
        <taxon>Sparidae</taxon>
        <taxon>Sparus</taxon>
    </lineage>
</organism>
<evidence type="ECO:0000256" key="2">
    <source>
        <dbReference type="ARBA" id="ARBA00023180"/>
    </source>
</evidence>
<dbReference type="GO" id="GO:0007160">
    <property type="term" value="P:cell-matrix adhesion"/>
    <property type="evidence" value="ECO:0007669"/>
    <property type="project" value="TreeGrafter"/>
</dbReference>
<dbReference type="GO" id="GO:0009986">
    <property type="term" value="C:cell surface"/>
    <property type="evidence" value="ECO:0007669"/>
    <property type="project" value="TreeGrafter"/>
</dbReference>
<reference evidence="4" key="1">
    <citation type="submission" date="2021-04" db="EMBL/GenBank/DDBJ databases">
        <authorList>
            <consortium name="Wellcome Sanger Institute Data Sharing"/>
        </authorList>
    </citation>
    <scope>NUCLEOTIDE SEQUENCE [LARGE SCALE GENOMIC DNA]</scope>
</reference>
<accession>A0A671V721</accession>
<dbReference type="InParanoid" id="A0A671V721"/>
<keyword evidence="2" id="KW-0325">Glycoprotein</keyword>
<feature type="domain" description="Stereocilin LRR" evidence="3">
    <location>
        <begin position="1"/>
        <end position="293"/>
    </location>
</feature>
<evidence type="ECO:0000256" key="1">
    <source>
        <dbReference type="ARBA" id="ARBA00022729"/>
    </source>
</evidence>
<evidence type="ECO:0000259" key="3">
    <source>
        <dbReference type="Pfam" id="PF21058"/>
    </source>
</evidence>
<dbReference type="AlphaFoldDB" id="A0A671V721"/>
<dbReference type="Ensembl" id="ENSSAUT00010023347.1">
    <property type="protein sequence ID" value="ENSSAUP00010022105.1"/>
    <property type="gene ID" value="ENSSAUG00010009752.1"/>
</dbReference>
<reference evidence="4" key="3">
    <citation type="submission" date="2025-09" db="UniProtKB">
        <authorList>
            <consortium name="Ensembl"/>
        </authorList>
    </citation>
    <scope>IDENTIFICATION</scope>
</reference>
<name>A0A671V721_SPAAU</name>